<protein>
    <submittedName>
        <fullName evidence="2">Uncharacterized protein</fullName>
    </submittedName>
</protein>
<reference evidence="2" key="1">
    <citation type="submission" date="2021-01" db="UniProtKB">
        <authorList>
            <consortium name="EnsemblPlants"/>
        </authorList>
    </citation>
    <scope>IDENTIFICATION</scope>
</reference>
<name>A0A7N0UQN0_KALFE</name>
<dbReference type="EnsemblPlants" id="Kaladp0076s0394.1.v1.1">
    <property type="protein sequence ID" value="Kaladp0076s0394.1.v1.1"/>
    <property type="gene ID" value="Kaladp0076s0394.v1.1"/>
</dbReference>
<dbReference type="AlphaFoldDB" id="A0A7N0UQN0"/>
<keyword evidence="3" id="KW-1185">Reference proteome</keyword>
<evidence type="ECO:0000313" key="3">
    <source>
        <dbReference type="Proteomes" id="UP000594263"/>
    </source>
</evidence>
<evidence type="ECO:0000313" key="2">
    <source>
        <dbReference type="EnsemblPlants" id="Kaladp0076s0394.1.v1.1"/>
    </source>
</evidence>
<feature type="transmembrane region" description="Helical" evidence="1">
    <location>
        <begin position="144"/>
        <end position="165"/>
    </location>
</feature>
<evidence type="ECO:0000256" key="1">
    <source>
        <dbReference type="SAM" id="Phobius"/>
    </source>
</evidence>
<keyword evidence="1" id="KW-1133">Transmembrane helix</keyword>
<dbReference type="Proteomes" id="UP000594263">
    <property type="component" value="Unplaced"/>
</dbReference>
<organism evidence="2 3">
    <name type="scientific">Kalanchoe fedtschenkoi</name>
    <name type="common">Lavender scallops</name>
    <name type="synonym">South American air plant</name>
    <dbReference type="NCBI Taxonomy" id="63787"/>
    <lineage>
        <taxon>Eukaryota</taxon>
        <taxon>Viridiplantae</taxon>
        <taxon>Streptophyta</taxon>
        <taxon>Embryophyta</taxon>
        <taxon>Tracheophyta</taxon>
        <taxon>Spermatophyta</taxon>
        <taxon>Magnoliopsida</taxon>
        <taxon>eudicotyledons</taxon>
        <taxon>Gunneridae</taxon>
        <taxon>Pentapetalae</taxon>
        <taxon>Saxifragales</taxon>
        <taxon>Crassulaceae</taxon>
        <taxon>Kalanchoe</taxon>
    </lineage>
</organism>
<accession>A0A7N0UQN0</accession>
<keyword evidence="1" id="KW-0472">Membrane</keyword>
<keyword evidence="1" id="KW-0812">Transmembrane</keyword>
<sequence>MGFTAGGLSRVNHGTLFLVICGVLLLCVPEVASSSRLMADKVESDVERKTATVEMDERAKAVLAAATLLGMATTIPRRTTAILLATLLVPPLLGVTTVALEAAAREETKTSIMEWMMGRGDSSNMHMIISTSWVNLFIRNIMNIIFMIMTIYFLIPVLLAASLLVRKHDEMNMNRHVMAESS</sequence>
<proteinExistence type="predicted"/>
<dbReference type="Gramene" id="Kaladp0076s0394.1.v1.1">
    <property type="protein sequence ID" value="Kaladp0076s0394.1.v1.1"/>
    <property type="gene ID" value="Kaladp0076s0394.v1.1"/>
</dbReference>
<feature type="transmembrane region" description="Helical" evidence="1">
    <location>
        <begin position="81"/>
        <end position="100"/>
    </location>
</feature>
<feature type="transmembrane region" description="Helical" evidence="1">
    <location>
        <begin position="16"/>
        <end position="38"/>
    </location>
</feature>